<evidence type="ECO:0000256" key="7">
    <source>
        <dbReference type="ARBA" id="ARBA00023163"/>
    </source>
</evidence>
<organism evidence="12 13">
    <name type="scientific">Seriola dumerili</name>
    <name type="common">Greater amberjack</name>
    <name type="synonym">Caranx dumerili</name>
    <dbReference type="NCBI Taxonomy" id="41447"/>
    <lineage>
        <taxon>Eukaryota</taxon>
        <taxon>Metazoa</taxon>
        <taxon>Chordata</taxon>
        <taxon>Craniata</taxon>
        <taxon>Vertebrata</taxon>
        <taxon>Euteleostomi</taxon>
        <taxon>Actinopterygii</taxon>
        <taxon>Neopterygii</taxon>
        <taxon>Teleostei</taxon>
        <taxon>Neoteleostei</taxon>
        <taxon>Acanthomorphata</taxon>
        <taxon>Carangaria</taxon>
        <taxon>Carangiformes</taxon>
        <taxon>Carangidae</taxon>
        <taxon>Seriola</taxon>
    </lineage>
</organism>
<sequence length="595" mass="67447">MDRLKFKSAVWKYYTQPTPEKAVCNTCNEGVSMGATTGKNKNTSNLWSHLRIHHPELYETAQKKQESESHQDEATSSQPTIEDMFQKQRKWTSSDDRSKLMDKLVIEMIVTDNQPFTVVSDVGFKRLMATAEPRYALKSEKYYRTEKLQEVHHKIVEKIKALIQPENAGYSLSFTTDCWSGVTESLMSLTCHFIGAEWTRKQVILNTRAMHGSHTGEYLKETFLNIGANIVKGMRLAELPDLSCTAHTLQLVVNDGRASQRAVTDVIAILKKCATHFHHSILGKQRLRDIQRELGLPEHNIIQRALTIYCGEHGGFAGPTAHQWDLVSNLIETLLPIKEVTLQVSHSNSSASCIIPCLTVLKMLLEDDEGPSTKGIRTLRQAMRESLDKRFSKVEDTKTVVLACLLDPRYKSHAFSSPTTLSKAKGWLKEEEDAATQQTTQEEHAATEGATMEEQVATERASTEEQAAAYGTRENDGNTHKRQRREHASFRSHVHLYLKEPVIDRRKGDPLQWWRQNEGRFKLLAKQARKFLCAPPSSVPSERVFSEVSAIYESKRSRLTGEHAEQLCGRHQKVVPEKQNEEHGGLDEDWSGQIC</sequence>
<dbReference type="Ensembl" id="ENSSDUT00000016755.1">
    <property type="protein sequence ID" value="ENSSDUP00000016450.1"/>
    <property type="gene ID" value="ENSSDUG00000012021.1"/>
</dbReference>
<dbReference type="Proteomes" id="UP000261420">
    <property type="component" value="Unplaced"/>
</dbReference>
<dbReference type="SUPFAM" id="SSF57667">
    <property type="entry name" value="beta-beta-alpha zinc fingers"/>
    <property type="match status" value="1"/>
</dbReference>
<evidence type="ECO:0000313" key="13">
    <source>
        <dbReference type="Proteomes" id="UP000261420"/>
    </source>
</evidence>
<dbReference type="InterPro" id="IPR012337">
    <property type="entry name" value="RNaseH-like_sf"/>
</dbReference>
<protein>
    <recommendedName>
        <fullName evidence="11">BED-type domain-containing protein</fullName>
    </recommendedName>
</protein>
<dbReference type="InterPro" id="IPR052035">
    <property type="entry name" value="ZnF_BED_domain_contain"/>
</dbReference>
<keyword evidence="7" id="KW-0804">Transcription</keyword>
<keyword evidence="2" id="KW-0479">Metal-binding</keyword>
<dbReference type="GO" id="GO:0008270">
    <property type="term" value="F:zinc ion binding"/>
    <property type="evidence" value="ECO:0007669"/>
    <property type="project" value="UniProtKB-KW"/>
</dbReference>
<evidence type="ECO:0000256" key="6">
    <source>
        <dbReference type="ARBA" id="ARBA00023125"/>
    </source>
</evidence>
<evidence type="ECO:0000256" key="8">
    <source>
        <dbReference type="ARBA" id="ARBA00023242"/>
    </source>
</evidence>
<reference evidence="12" key="1">
    <citation type="submission" date="2025-08" db="UniProtKB">
        <authorList>
            <consortium name="Ensembl"/>
        </authorList>
    </citation>
    <scope>IDENTIFICATION</scope>
</reference>
<evidence type="ECO:0000256" key="2">
    <source>
        <dbReference type="ARBA" id="ARBA00022723"/>
    </source>
</evidence>
<feature type="region of interest" description="Disordered" evidence="10">
    <location>
        <begin position="427"/>
        <end position="488"/>
    </location>
</feature>
<evidence type="ECO:0000256" key="1">
    <source>
        <dbReference type="ARBA" id="ARBA00004123"/>
    </source>
</evidence>
<dbReference type="OMA" id="PRYALKS"/>
<dbReference type="InterPro" id="IPR008906">
    <property type="entry name" value="HATC_C_dom"/>
</dbReference>
<dbReference type="GeneTree" id="ENSGT00940000158431"/>
<keyword evidence="6" id="KW-0238">DNA-binding</keyword>
<dbReference type="SMART" id="SM00614">
    <property type="entry name" value="ZnF_BED"/>
    <property type="match status" value="1"/>
</dbReference>
<evidence type="ECO:0000313" key="12">
    <source>
        <dbReference type="Ensembl" id="ENSSDUP00000016450.1"/>
    </source>
</evidence>
<feature type="region of interest" description="Disordered" evidence="10">
    <location>
        <begin position="61"/>
        <end position="90"/>
    </location>
</feature>
<dbReference type="PROSITE" id="PS50808">
    <property type="entry name" value="ZF_BED"/>
    <property type="match status" value="1"/>
</dbReference>
<keyword evidence="13" id="KW-1185">Reference proteome</keyword>
<evidence type="ECO:0000259" key="11">
    <source>
        <dbReference type="PROSITE" id="PS50808"/>
    </source>
</evidence>
<dbReference type="Pfam" id="PF05699">
    <property type="entry name" value="Dimer_Tnp_hAT"/>
    <property type="match status" value="1"/>
</dbReference>
<evidence type="ECO:0000256" key="5">
    <source>
        <dbReference type="ARBA" id="ARBA00023015"/>
    </source>
</evidence>
<evidence type="ECO:0000256" key="3">
    <source>
        <dbReference type="ARBA" id="ARBA00022771"/>
    </source>
</evidence>
<evidence type="ECO:0000256" key="10">
    <source>
        <dbReference type="SAM" id="MobiDB-lite"/>
    </source>
</evidence>
<proteinExistence type="predicted"/>
<dbReference type="PANTHER" id="PTHR46481">
    <property type="entry name" value="ZINC FINGER BED DOMAIN-CONTAINING PROTEIN 4"/>
    <property type="match status" value="1"/>
</dbReference>
<dbReference type="GO" id="GO:0009791">
    <property type="term" value="P:post-embryonic development"/>
    <property type="evidence" value="ECO:0007669"/>
    <property type="project" value="UniProtKB-ARBA"/>
</dbReference>
<dbReference type="AlphaFoldDB" id="A0A3B4UFH4"/>
<dbReference type="GO" id="GO:0046983">
    <property type="term" value="F:protein dimerization activity"/>
    <property type="evidence" value="ECO:0007669"/>
    <property type="project" value="InterPro"/>
</dbReference>
<keyword evidence="5" id="KW-0805">Transcription regulation</keyword>
<feature type="compositionally biased region" description="Basic and acidic residues" evidence="10">
    <location>
        <begin position="61"/>
        <end position="73"/>
    </location>
</feature>
<dbReference type="PANTHER" id="PTHR46481:SF10">
    <property type="entry name" value="ZINC FINGER BED DOMAIN-CONTAINING PROTEIN 39"/>
    <property type="match status" value="1"/>
</dbReference>
<name>A0A3B4UFH4_SERDU</name>
<dbReference type="SUPFAM" id="SSF53098">
    <property type="entry name" value="Ribonuclease H-like"/>
    <property type="match status" value="1"/>
</dbReference>
<keyword evidence="4" id="KW-0862">Zinc</keyword>
<dbReference type="GO" id="GO:0003677">
    <property type="term" value="F:DNA binding"/>
    <property type="evidence" value="ECO:0007669"/>
    <property type="project" value="UniProtKB-KW"/>
</dbReference>
<dbReference type="InterPro" id="IPR003656">
    <property type="entry name" value="Znf_BED"/>
</dbReference>
<feature type="domain" description="BED-type" evidence="11">
    <location>
        <begin position="5"/>
        <end position="61"/>
    </location>
</feature>
<reference evidence="12" key="2">
    <citation type="submission" date="2025-09" db="UniProtKB">
        <authorList>
            <consortium name="Ensembl"/>
        </authorList>
    </citation>
    <scope>IDENTIFICATION</scope>
</reference>
<evidence type="ECO:0000256" key="9">
    <source>
        <dbReference type="PROSITE-ProRule" id="PRU00027"/>
    </source>
</evidence>
<evidence type="ECO:0000256" key="4">
    <source>
        <dbReference type="ARBA" id="ARBA00022833"/>
    </source>
</evidence>
<keyword evidence="8" id="KW-0539">Nucleus</keyword>
<dbReference type="Pfam" id="PF02892">
    <property type="entry name" value="zf-BED"/>
    <property type="match status" value="1"/>
</dbReference>
<dbReference type="SUPFAM" id="SSF140996">
    <property type="entry name" value="Hermes dimerisation domain"/>
    <property type="match status" value="1"/>
</dbReference>
<dbReference type="InterPro" id="IPR036236">
    <property type="entry name" value="Znf_C2H2_sf"/>
</dbReference>
<keyword evidence="3 9" id="KW-0863">Zinc-finger</keyword>
<dbReference type="GO" id="GO:0005634">
    <property type="term" value="C:nucleus"/>
    <property type="evidence" value="ECO:0007669"/>
    <property type="project" value="UniProtKB-SubCell"/>
</dbReference>
<comment type="subcellular location">
    <subcellularLocation>
        <location evidence="1">Nucleus</location>
    </subcellularLocation>
</comment>
<accession>A0A3B4UFH4</accession>